<dbReference type="InterPro" id="IPR032719">
    <property type="entry name" value="WbsX"/>
</dbReference>
<dbReference type="InterPro" id="IPR007739">
    <property type="entry name" value="RgpF"/>
</dbReference>
<dbReference type="CDD" id="cd11579">
    <property type="entry name" value="Glyco_tran_WbsX"/>
    <property type="match status" value="1"/>
</dbReference>
<dbReference type="Proteomes" id="UP000325797">
    <property type="component" value="Chromosome"/>
</dbReference>
<proteinExistence type="predicted"/>
<gene>
    <name evidence="3" type="ORF">FRZ61_48710</name>
</gene>
<accession>A0A5J6N4R9</accession>
<evidence type="ECO:0000313" key="3">
    <source>
        <dbReference type="EMBL" id="QEX24928.1"/>
    </source>
</evidence>
<keyword evidence="1" id="KW-0175">Coiled coil</keyword>
<dbReference type="Gene3D" id="3.20.20.80">
    <property type="entry name" value="Glycosidases"/>
    <property type="match status" value="1"/>
</dbReference>
<dbReference type="EMBL" id="CP042582">
    <property type="protein sequence ID" value="QEX24928.1"/>
    <property type="molecule type" value="Genomic_DNA"/>
</dbReference>
<feature type="compositionally biased region" description="Low complexity" evidence="2">
    <location>
        <begin position="203"/>
        <end position="213"/>
    </location>
</feature>
<reference evidence="3 4" key="1">
    <citation type="submission" date="2019-08" db="EMBL/GenBank/DDBJ databases">
        <title>Hyperibacter terrae gen. nov., sp. nov. and Hyperibacter viscosus sp. nov., two new members in the family Rhodospirillaceae isolated from the rhizosphere of Hypericum perforatum.</title>
        <authorList>
            <person name="Noviana Z."/>
        </authorList>
    </citation>
    <scope>NUCLEOTIDE SEQUENCE [LARGE SCALE GENOMIC DNA]</scope>
    <source>
        <strain evidence="3 4">R5959</strain>
    </source>
</reference>
<evidence type="ECO:0000256" key="2">
    <source>
        <dbReference type="SAM" id="MobiDB-lite"/>
    </source>
</evidence>
<dbReference type="Pfam" id="PF14307">
    <property type="entry name" value="Glyco_tran_WbsX"/>
    <property type="match status" value="1"/>
</dbReference>
<dbReference type="OrthoDB" id="115878at2"/>
<dbReference type="Pfam" id="PF05045">
    <property type="entry name" value="RgpF"/>
    <property type="match status" value="1"/>
</dbReference>
<evidence type="ECO:0000313" key="4">
    <source>
        <dbReference type="Proteomes" id="UP000325797"/>
    </source>
</evidence>
<dbReference type="KEGG" id="hadh:FRZ61_48710"/>
<evidence type="ECO:0008006" key="5">
    <source>
        <dbReference type="Google" id="ProtNLM"/>
    </source>
</evidence>
<feature type="region of interest" description="Disordered" evidence="2">
    <location>
        <begin position="192"/>
        <end position="213"/>
    </location>
</feature>
<dbReference type="AlphaFoldDB" id="A0A5J6N4R9"/>
<name>A0A5J6N4R9_9PROT</name>
<dbReference type="PANTHER" id="PTHR41244">
    <property type="entry name" value="RHAMNAN SYNTHESIS F"/>
    <property type="match status" value="1"/>
</dbReference>
<dbReference type="PANTHER" id="PTHR41244:SF1">
    <property type="entry name" value="GLYCOSYLTRANSFERASE"/>
    <property type="match status" value="1"/>
</dbReference>
<protein>
    <recommendedName>
        <fullName evidence="5">Glycosyl transferase family 1</fullName>
    </recommendedName>
</protein>
<sequence length="849" mass="94804">MDSRTLPAAPTPPRGLENPGAPGASPDPAVGPTEAGKDLAQTVKRLRQEIEDLRLQERSALAESLMLREQLRRLKQARLVRLEIFVERLLKRVWRRLGRGGLFQGHLRQDRQAIEASGLFDGAYYRRAYPDVAEAGADPLAHYLRFGAKEGRDPSAAFSTFHYLDAYPDVRASRMNPLLHYILVGKAEGRLPQAPASHSSRDPAAGSPAPGALGADRPPFAIPLSTRSLPRIAVVLHLYYLDLWPEIGRQLQAIQEPFDLIVSVPEARRPEAEAMIAPLFPLAQIVAVQNRGRDVGPFLMLLGSGRLDRYDYVCKIHGKKSPHRLDGNEWRHDLLGNLLGGSGTVGHLVAWLDANPGTGLIGPAGLRVHDRDNRWGSNEERVRKLAARAGLAEDEVRLDFFAGSMFWCRPAALEPLKSLKLGLADFEPEQNQIDGTLAHALERLFVLAAAHAGFAVREADEIAAAPLPVSPLHTILTTESGHLVKTIAFYLPQFHPIPENDLWWGRGFTEWNSVARARPMFEGHHQPRLPADLGFYDLRLPEVREAQAKLASAYGIHGFCYHYYWFHPRRLLETPIQQMLKSGRPDFPFCICWANENWTRRWDGLDQEILVPQNYGPGFAQAFIDEIIPYLRDPRYIRYEGRPVLVIYRSKTIPDLAETIAIWRKACRQAGIGEIHLCVVRFWDIADTKVEGFDAVIEFPPHRTPPAATNMPVAQLNPAFRGTIHDYAAVIEDSLSIDPAAPGFTAARGLIHRGLMMGWDNTPRRGVGGGIFHGATPETYGRWLTGLLEQERRRASPESLIFINAWNEWGEGTMLEPDTRNGRGYLEATRRALAGAGRLSWGGAPDRRD</sequence>
<dbReference type="RefSeq" id="WP_151120209.1">
    <property type="nucleotide sequence ID" value="NZ_CP042582.1"/>
</dbReference>
<feature type="region of interest" description="Disordered" evidence="2">
    <location>
        <begin position="1"/>
        <end position="36"/>
    </location>
</feature>
<keyword evidence="4" id="KW-1185">Reference proteome</keyword>
<organism evidence="3 4">
    <name type="scientific">Hypericibacter adhaerens</name>
    <dbReference type="NCBI Taxonomy" id="2602016"/>
    <lineage>
        <taxon>Bacteria</taxon>
        <taxon>Pseudomonadati</taxon>
        <taxon>Pseudomonadota</taxon>
        <taxon>Alphaproteobacteria</taxon>
        <taxon>Rhodospirillales</taxon>
        <taxon>Dongiaceae</taxon>
        <taxon>Hypericibacter</taxon>
    </lineage>
</organism>
<evidence type="ECO:0000256" key="1">
    <source>
        <dbReference type="SAM" id="Coils"/>
    </source>
</evidence>
<feature type="coiled-coil region" evidence="1">
    <location>
        <begin position="36"/>
        <end position="63"/>
    </location>
</feature>